<reference evidence="1" key="1">
    <citation type="submission" date="2019-02" db="EMBL/GenBank/DDBJ databases">
        <authorList>
            <person name="Gruber-Vodicka R. H."/>
            <person name="Seah K. B. B."/>
        </authorList>
    </citation>
    <scope>NUCLEOTIDE SEQUENCE</scope>
    <source>
        <strain evidence="1">BECK_BY7</strain>
    </source>
</reference>
<proteinExistence type="predicted"/>
<dbReference type="AlphaFoldDB" id="A0A450WKF7"/>
<sequence length="50" mass="5432">MSSSPISPEESDAIVNGVIEQLRKETGREPDSEAVVDTLNQNAVLTYIDI</sequence>
<gene>
    <name evidence="1" type="ORF">BECKLFY1418C_GA0070996_103217</name>
</gene>
<accession>A0A450WKF7</accession>
<dbReference type="EMBL" id="CAADFN010000032">
    <property type="protein sequence ID" value="VFK17478.1"/>
    <property type="molecule type" value="Genomic_DNA"/>
</dbReference>
<evidence type="ECO:0000313" key="1">
    <source>
        <dbReference type="EMBL" id="VFK17478.1"/>
    </source>
</evidence>
<protein>
    <submittedName>
        <fullName evidence="1">Uncharacterized protein</fullName>
    </submittedName>
</protein>
<name>A0A450WKF7_9GAMM</name>
<organism evidence="1">
    <name type="scientific">Candidatus Kentrum sp. LFY</name>
    <dbReference type="NCBI Taxonomy" id="2126342"/>
    <lineage>
        <taxon>Bacteria</taxon>
        <taxon>Pseudomonadati</taxon>
        <taxon>Pseudomonadota</taxon>
        <taxon>Gammaproteobacteria</taxon>
        <taxon>Candidatus Kentrum</taxon>
    </lineage>
</organism>